<protein>
    <submittedName>
        <fullName evidence="1">Uncharacterized protein</fullName>
    </submittedName>
</protein>
<dbReference type="PATRIC" id="fig|322095.3.peg.438"/>
<organism evidence="1 2">
    <name type="scientific">Porphyromonas somerae</name>
    <dbReference type="NCBI Taxonomy" id="322095"/>
    <lineage>
        <taxon>Bacteria</taxon>
        <taxon>Pseudomonadati</taxon>
        <taxon>Bacteroidota</taxon>
        <taxon>Bacteroidia</taxon>
        <taxon>Bacteroidales</taxon>
        <taxon>Porphyromonadaceae</taxon>
        <taxon>Porphyromonas</taxon>
    </lineage>
</organism>
<accession>A0A134BCK5</accession>
<evidence type="ECO:0000313" key="1">
    <source>
        <dbReference type="EMBL" id="KXB77686.1"/>
    </source>
</evidence>
<keyword evidence="2" id="KW-1185">Reference proteome</keyword>
<name>A0A134BCK5_9PORP</name>
<proteinExistence type="predicted"/>
<dbReference type="Proteomes" id="UP000070224">
    <property type="component" value="Unassembled WGS sequence"/>
</dbReference>
<dbReference type="EMBL" id="LSDK01000030">
    <property type="protein sequence ID" value="KXB77686.1"/>
    <property type="molecule type" value="Genomic_DNA"/>
</dbReference>
<reference evidence="2" key="1">
    <citation type="submission" date="2016-01" db="EMBL/GenBank/DDBJ databases">
        <authorList>
            <person name="Mitreva M."/>
            <person name="Pepin K.H."/>
            <person name="Mihindukulasuriya K.A."/>
            <person name="Fulton R."/>
            <person name="Fronick C."/>
            <person name="O'Laughlin M."/>
            <person name="Miner T."/>
            <person name="Herter B."/>
            <person name="Rosa B.A."/>
            <person name="Cordes M."/>
            <person name="Tomlinson C."/>
            <person name="Wollam A."/>
            <person name="Palsikar V.B."/>
            <person name="Mardis E.R."/>
            <person name="Wilson R.K."/>
        </authorList>
    </citation>
    <scope>NUCLEOTIDE SEQUENCE [LARGE SCALE GENOMIC DNA]</scope>
    <source>
        <strain evidence="2">KA00683</strain>
    </source>
</reference>
<comment type="caution">
    <text evidence="1">The sequence shown here is derived from an EMBL/GenBank/DDBJ whole genome shotgun (WGS) entry which is preliminary data.</text>
</comment>
<evidence type="ECO:0000313" key="2">
    <source>
        <dbReference type="Proteomes" id="UP000070224"/>
    </source>
</evidence>
<dbReference type="AlphaFoldDB" id="A0A134BCK5"/>
<gene>
    <name evidence="1" type="ORF">HMPREF3185_00443</name>
</gene>
<sequence>MCEPILVATWIYIGRLSDQYRLSRLLPWRRSSDVRKKRGAGLSW</sequence>